<dbReference type="AlphaFoldDB" id="A0A3P7R3K4"/>
<dbReference type="InterPro" id="IPR000719">
    <property type="entry name" value="Prot_kinase_dom"/>
</dbReference>
<dbReference type="Pfam" id="PF07714">
    <property type="entry name" value="PK_Tyr_Ser-Thr"/>
    <property type="match status" value="1"/>
</dbReference>
<dbReference type="InterPro" id="IPR011009">
    <property type="entry name" value="Kinase-like_dom_sf"/>
</dbReference>
<evidence type="ECO:0000256" key="5">
    <source>
        <dbReference type="ARBA" id="ARBA00023136"/>
    </source>
</evidence>
<dbReference type="Gene3D" id="1.10.510.10">
    <property type="entry name" value="Transferase(Phosphotransferase) domain 1"/>
    <property type="match status" value="1"/>
</dbReference>
<name>A0A3P7R3K4_DIBLA</name>
<dbReference type="InterPro" id="IPR050122">
    <property type="entry name" value="RTK"/>
</dbReference>
<evidence type="ECO:0000259" key="8">
    <source>
        <dbReference type="PROSITE" id="PS50011"/>
    </source>
</evidence>
<evidence type="ECO:0000256" key="1">
    <source>
        <dbReference type="ARBA" id="ARBA00004167"/>
    </source>
</evidence>
<dbReference type="GO" id="GO:0010976">
    <property type="term" value="P:positive regulation of neuron projection development"/>
    <property type="evidence" value="ECO:0007669"/>
    <property type="project" value="TreeGrafter"/>
</dbReference>
<keyword evidence="5" id="KW-0472">Membrane</keyword>
<keyword evidence="2" id="KW-0812">Transmembrane</keyword>
<keyword evidence="3" id="KW-0732">Signal</keyword>
<keyword evidence="4" id="KW-1133">Transmembrane helix</keyword>
<dbReference type="PANTHER" id="PTHR24416">
    <property type="entry name" value="TYROSINE-PROTEIN KINASE RECEPTOR"/>
    <property type="match status" value="1"/>
</dbReference>
<dbReference type="GO" id="GO:0051897">
    <property type="term" value="P:positive regulation of phosphatidylinositol 3-kinase/protein kinase B signal transduction"/>
    <property type="evidence" value="ECO:0007669"/>
    <property type="project" value="TreeGrafter"/>
</dbReference>
<sequence>MLNHRNIVKFYGVCHSLLTGTLAPALVMEFACGGPLNKVLAERPPIGPCTLLNWSVQIASGMHYLHEK</sequence>
<dbReference type="PROSITE" id="PS50011">
    <property type="entry name" value="PROTEIN_KINASE_DOM"/>
    <property type="match status" value="1"/>
</dbReference>
<dbReference type="InterPro" id="IPR001245">
    <property type="entry name" value="Ser-Thr/Tyr_kinase_cat_dom"/>
</dbReference>
<reference evidence="9 10" key="1">
    <citation type="submission" date="2018-11" db="EMBL/GenBank/DDBJ databases">
        <authorList>
            <consortium name="Pathogen Informatics"/>
        </authorList>
    </citation>
    <scope>NUCLEOTIDE SEQUENCE [LARGE SCALE GENOMIC DNA]</scope>
</reference>
<dbReference type="SUPFAM" id="SSF56112">
    <property type="entry name" value="Protein kinase-like (PK-like)"/>
    <property type="match status" value="1"/>
</dbReference>
<dbReference type="GO" id="GO:0005886">
    <property type="term" value="C:plasma membrane"/>
    <property type="evidence" value="ECO:0007669"/>
    <property type="project" value="TreeGrafter"/>
</dbReference>
<evidence type="ECO:0000313" key="9">
    <source>
        <dbReference type="EMBL" id="VDN37776.1"/>
    </source>
</evidence>
<evidence type="ECO:0000256" key="3">
    <source>
        <dbReference type="ARBA" id="ARBA00022729"/>
    </source>
</evidence>
<feature type="non-terminal residue" evidence="9">
    <location>
        <position position="68"/>
    </location>
</feature>
<dbReference type="PANTHER" id="PTHR24416:SF349">
    <property type="entry name" value="TYROSINE-PROTEIN KINASE RYK"/>
    <property type="match status" value="1"/>
</dbReference>
<gene>
    <name evidence="9" type="ORF">DILT_LOCUS17421</name>
</gene>
<evidence type="ECO:0000256" key="2">
    <source>
        <dbReference type="ARBA" id="ARBA00022692"/>
    </source>
</evidence>
<proteinExistence type="predicted"/>
<evidence type="ECO:0000313" key="10">
    <source>
        <dbReference type="Proteomes" id="UP000281553"/>
    </source>
</evidence>
<dbReference type="GO" id="GO:0005524">
    <property type="term" value="F:ATP binding"/>
    <property type="evidence" value="ECO:0007669"/>
    <property type="project" value="InterPro"/>
</dbReference>
<evidence type="ECO:0000256" key="6">
    <source>
        <dbReference type="ARBA" id="ARBA00023170"/>
    </source>
</evidence>
<dbReference type="OrthoDB" id="339325at2759"/>
<keyword evidence="10" id="KW-1185">Reference proteome</keyword>
<evidence type="ECO:0000256" key="7">
    <source>
        <dbReference type="ARBA" id="ARBA00023180"/>
    </source>
</evidence>
<dbReference type="GO" id="GO:0004714">
    <property type="term" value="F:transmembrane receptor protein tyrosine kinase activity"/>
    <property type="evidence" value="ECO:0007669"/>
    <property type="project" value="TreeGrafter"/>
</dbReference>
<keyword evidence="6" id="KW-0675">Receptor</keyword>
<accession>A0A3P7R3K4</accession>
<feature type="domain" description="Protein kinase" evidence="8">
    <location>
        <begin position="1"/>
        <end position="68"/>
    </location>
</feature>
<comment type="subcellular location">
    <subcellularLocation>
        <location evidence="1">Membrane</location>
        <topology evidence="1">Single-pass membrane protein</topology>
    </subcellularLocation>
</comment>
<dbReference type="GO" id="GO:0043235">
    <property type="term" value="C:receptor complex"/>
    <property type="evidence" value="ECO:0007669"/>
    <property type="project" value="TreeGrafter"/>
</dbReference>
<organism evidence="9 10">
    <name type="scientific">Dibothriocephalus latus</name>
    <name type="common">Fish tapeworm</name>
    <name type="synonym">Diphyllobothrium latum</name>
    <dbReference type="NCBI Taxonomy" id="60516"/>
    <lineage>
        <taxon>Eukaryota</taxon>
        <taxon>Metazoa</taxon>
        <taxon>Spiralia</taxon>
        <taxon>Lophotrochozoa</taxon>
        <taxon>Platyhelminthes</taxon>
        <taxon>Cestoda</taxon>
        <taxon>Eucestoda</taxon>
        <taxon>Diphyllobothriidea</taxon>
        <taxon>Diphyllobothriidae</taxon>
        <taxon>Dibothriocephalus</taxon>
    </lineage>
</organism>
<protein>
    <recommendedName>
        <fullName evidence="8">Protein kinase domain-containing protein</fullName>
    </recommendedName>
</protein>
<evidence type="ECO:0000256" key="4">
    <source>
        <dbReference type="ARBA" id="ARBA00022989"/>
    </source>
</evidence>
<keyword evidence="7" id="KW-0325">Glycoprotein</keyword>
<dbReference type="Proteomes" id="UP000281553">
    <property type="component" value="Unassembled WGS sequence"/>
</dbReference>
<dbReference type="GO" id="GO:0007169">
    <property type="term" value="P:cell surface receptor protein tyrosine kinase signaling pathway"/>
    <property type="evidence" value="ECO:0007669"/>
    <property type="project" value="TreeGrafter"/>
</dbReference>
<dbReference type="EMBL" id="UYRU01091694">
    <property type="protein sequence ID" value="VDN37776.1"/>
    <property type="molecule type" value="Genomic_DNA"/>
</dbReference>